<evidence type="ECO:0000256" key="1">
    <source>
        <dbReference type="ARBA" id="ARBA00001970"/>
    </source>
</evidence>
<accession>A0AAJ5WN26</accession>
<evidence type="ECO:0000313" key="8">
    <source>
        <dbReference type="EMBL" id="WEK33612.1"/>
    </source>
</evidence>
<evidence type="ECO:0000313" key="9">
    <source>
        <dbReference type="Proteomes" id="UP001220610"/>
    </source>
</evidence>
<dbReference type="GO" id="GO:0020037">
    <property type="term" value="F:heme binding"/>
    <property type="evidence" value="ECO:0007669"/>
    <property type="project" value="InterPro"/>
</dbReference>
<evidence type="ECO:0000256" key="6">
    <source>
        <dbReference type="ARBA" id="ARBA00023004"/>
    </source>
</evidence>
<keyword evidence="6" id="KW-0408">Iron</keyword>
<dbReference type="AlphaFoldDB" id="A0AAJ5WN26"/>
<dbReference type="EMBL" id="CP119311">
    <property type="protein sequence ID" value="WEK33612.1"/>
    <property type="molecule type" value="Genomic_DNA"/>
</dbReference>
<dbReference type="Proteomes" id="UP001220610">
    <property type="component" value="Chromosome"/>
</dbReference>
<keyword evidence="4" id="KW-0479">Metal-binding</keyword>
<evidence type="ECO:0000256" key="7">
    <source>
        <dbReference type="SAM" id="MobiDB-lite"/>
    </source>
</evidence>
<proteinExistence type="predicted"/>
<organism evidence="8 9">
    <name type="scientific">Candidatus Pseudobacter hemicellulosilyticus</name>
    <dbReference type="NCBI Taxonomy" id="3121375"/>
    <lineage>
        <taxon>Bacteria</taxon>
        <taxon>Pseudomonadati</taxon>
        <taxon>Bacteroidota</taxon>
        <taxon>Chitinophagia</taxon>
        <taxon>Chitinophagales</taxon>
        <taxon>Chitinophagaceae</taxon>
        <taxon>Pseudobacter</taxon>
    </lineage>
</organism>
<evidence type="ECO:0000256" key="5">
    <source>
        <dbReference type="ARBA" id="ARBA00023002"/>
    </source>
</evidence>
<evidence type="ECO:0000256" key="4">
    <source>
        <dbReference type="ARBA" id="ARBA00022723"/>
    </source>
</evidence>
<sequence>MSNSTNPPAGDAVPSPGVPPILARQRPVPDNQLDAAGNEAYKALFSLLQGNILKGHGRDFSANIFVEFSASAEVVADWLQAEALGITSAATQLKESIQFKKFGIPGALFKNIYLTAHLYRYLDIAGIDTAFADPGTPGVPVLPQEANFLGGMKVAAPDLSDDLPAIEARQDNGSAEPLEQAYLEDRIHALILLADDDEGYLQRVTREFITLFEAGNGVNGPLGTVLAVELGKALRNDEDEGIEHFGYVDGRSQPLFLASDFKPLVLTDDGGIDVHKSREKINEKAKKKERGDIHIWNPFASLDLVLLPDSLAGDANAFGSYFVFRKLEQDVLRFTMEEQNLADSLGLIGQDRERAGAMAVGRFRDGTPLVLQSSDGMVPAKANNFRYDGLDAHLQPATAPGAASDEDGLRCPFHAHIRKTNPRQSTAPFTGPGPEEEQEKEDRKRRITRRGIPYGSREKAPDTFQALDDLPTGGVGLLFGCFQSSISHQFSFMQKTWVNNTGFKRAEVGEDPLIGQRADPDANPAQPQHWRAAYGEEEVMPDVEFPGTHPVAFAFSDFIKFRGGEFFFAPSLAFFRKLPGLLP</sequence>
<dbReference type="GO" id="GO:0004601">
    <property type="term" value="F:peroxidase activity"/>
    <property type="evidence" value="ECO:0007669"/>
    <property type="project" value="UniProtKB-KW"/>
</dbReference>
<evidence type="ECO:0000256" key="3">
    <source>
        <dbReference type="ARBA" id="ARBA00022617"/>
    </source>
</evidence>
<dbReference type="InterPro" id="IPR006314">
    <property type="entry name" value="Dyp_peroxidase"/>
</dbReference>
<comment type="cofactor">
    <cofactor evidence="1">
        <name>heme b</name>
        <dbReference type="ChEBI" id="CHEBI:60344"/>
    </cofactor>
</comment>
<keyword evidence="5" id="KW-0560">Oxidoreductase</keyword>
<protein>
    <recommendedName>
        <fullName evidence="10">Dyp-type peroxidase family</fullName>
    </recommendedName>
</protein>
<keyword evidence="2" id="KW-0575">Peroxidase</keyword>
<feature type="region of interest" description="Disordered" evidence="7">
    <location>
        <begin position="419"/>
        <end position="447"/>
    </location>
</feature>
<dbReference type="GO" id="GO:0046872">
    <property type="term" value="F:metal ion binding"/>
    <property type="evidence" value="ECO:0007669"/>
    <property type="project" value="UniProtKB-KW"/>
</dbReference>
<gene>
    <name evidence="8" type="ORF">P0Y53_14060</name>
</gene>
<dbReference type="PROSITE" id="PS51404">
    <property type="entry name" value="DYP_PEROXIDASE"/>
    <property type="match status" value="1"/>
</dbReference>
<keyword evidence="3" id="KW-0349">Heme</keyword>
<feature type="region of interest" description="Disordered" evidence="7">
    <location>
        <begin position="1"/>
        <end position="25"/>
    </location>
</feature>
<dbReference type="PANTHER" id="PTHR30521">
    <property type="entry name" value="DEFERROCHELATASE/PEROXIDASE"/>
    <property type="match status" value="1"/>
</dbReference>
<dbReference type="SUPFAM" id="SSF54909">
    <property type="entry name" value="Dimeric alpha+beta barrel"/>
    <property type="match status" value="1"/>
</dbReference>
<dbReference type="InterPro" id="IPR011008">
    <property type="entry name" value="Dimeric_a/b-barrel"/>
</dbReference>
<evidence type="ECO:0008006" key="10">
    <source>
        <dbReference type="Google" id="ProtNLM"/>
    </source>
</evidence>
<dbReference type="GO" id="GO:0005829">
    <property type="term" value="C:cytosol"/>
    <property type="evidence" value="ECO:0007669"/>
    <property type="project" value="TreeGrafter"/>
</dbReference>
<evidence type="ECO:0000256" key="2">
    <source>
        <dbReference type="ARBA" id="ARBA00022559"/>
    </source>
</evidence>
<name>A0AAJ5WN26_9BACT</name>
<reference evidence="8" key="1">
    <citation type="submission" date="2023-03" db="EMBL/GenBank/DDBJ databases">
        <title>Andean soil-derived lignocellulolytic bacterial consortium as a source of novel taxa and putative plastic-active enzymes.</title>
        <authorList>
            <person name="Diaz-Garcia L."/>
            <person name="Chuvochina M."/>
            <person name="Feuerriegel G."/>
            <person name="Bunk B."/>
            <person name="Sproer C."/>
            <person name="Streit W.R."/>
            <person name="Rodriguez L.M."/>
            <person name="Overmann J."/>
            <person name="Jimenez D.J."/>
        </authorList>
    </citation>
    <scope>NUCLEOTIDE SEQUENCE</scope>
    <source>
        <strain evidence="8">MAG 7</strain>
    </source>
</reference>
<dbReference type="PANTHER" id="PTHR30521:SF4">
    <property type="entry name" value="DEFERROCHELATASE"/>
    <property type="match status" value="1"/>
</dbReference>